<dbReference type="Pfam" id="PF02779">
    <property type="entry name" value="Transket_pyr"/>
    <property type="match status" value="1"/>
</dbReference>
<dbReference type="CDD" id="cd07033">
    <property type="entry name" value="TPP_PYR_DXS_TK_like"/>
    <property type="match status" value="1"/>
</dbReference>
<dbReference type="InterPro" id="IPR005475">
    <property type="entry name" value="Transketolase-like_Pyr-bd"/>
</dbReference>
<dbReference type="EMBL" id="BAABXL010000001">
    <property type="protein sequence ID" value="GAA6268143.1"/>
    <property type="molecule type" value="Genomic_DNA"/>
</dbReference>
<protein>
    <recommendedName>
        <fullName evidence="5">1-deoxy-D-xylulose-5-phosphate synthase</fullName>
        <ecNumber evidence="5">2.2.1.7</ecNumber>
    </recommendedName>
</protein>
<evidence type="ECO:0000256" key="7">
    <source>
        <dbReference type="ARBA" id="ARBA00022723"/>
    </source>
</evidence>
<gene>
    <name evidence="13" type="ORF">F130042H8_12030</name>
</gene>
<evidence type="ECO:0000256" key="1">
    <source>
        <dbReference type="ARBA" id="ARBA00001946"/>
    </source>
</evidence>
<dbReference type="PANTHER" id="PTHR43322:SF1">
    <property type="entry name" value="1-DEOXY-D-XYLULOSE-5-PHOSPHATE SYNTHASE"/>
    <property type="match status" value="1"/>
</dbReference>
<dbReference type="CDD" id="cd02007">
    <property type="entry name" value="TPP_DXS"/>
    <property type="match status" value="1"/>
</dbReference>
<keyword evidence="6" id="KW-0808">Transferase</keyword>
<evidence type="ECO:0000313" key="14">
    <source>
        <dbReference type="Proteomes" id="UP001600894"/>
    </source>
</evidence>
<dbReference type="Pfam" id="PF02780">
    <property type="entry name" value="Transketolase_C"/>
    <property type="match status" value="1"/>
</dbReference>
<evidence type="ECO:0000256" key="5">
    <source>
        <dbReference type="ARBA" id="ARBA00013150"/>
    </source>
</evidence>
<keyword evidence="10" id="KW-0786">Thiamine pyrophosphate</keyword>
<comment type="similarity">
    <text evidence="3">Belongs to the transketolase family. DXPS subfamily.</text>
</comment>
<dbReference type="Pfam" id="PF13292">
    <property type="entry name" value="DXP_synthase_N"/>
    <property type="match status" value="1"/>
</dbReference>
<name>A0ABQ0AVT6_9FIRM</name>
<accession>A0ABQ0AVT6</accession>
<dbReference type="SUPFAM" id="SSF52922">
    <property type="entry name" value="TK C-terminal domain-like"/>
    <property type="match status" value="1"/>
</dbReference>
<dbReference type="SMART" id="SM00861">
    <property type="entry name" value="Transket_pyr"/>
    <property type="match status" value="1"/>
</dbReference>
<dbReference type="NCBIfam" id="NF008968">
    <property type="entry name" value="PRK12315.1"/>
    <property type="match status" value="1"/>
</dbReference>
<keyword evidence="7" id="KW-0479">Metal-binding</keyword>
<keyword evidence="8" id="KW-0460">Magnesium</keyword>
<evidence type="ECO:0000313" key="13">
    <source>
        <dbReference type="EMBL" id="GAA6268143.1"/>
    </source>
</evidence>
<evidence type="ECO:0000256" key="4">
    <source>
        <dbReference type="ARBA" id="ARBA00011738"/>
    </source>
</evidence>
<sequence length="584" mass="63313">MKKTNILQKIHGPADVKGCSMDELKILSEEIRQALIRRVTVTGGHMGSNLGFVEATVALHYVFDSPRDKFVFDVSHQSYTHKILTGRKEGFTEPEKYYAFSGYTTPSESEHDFFKIGHTSTSISLATGLAKGRDLKGGRENIIAVIGDGSMSGGEALEGLNNAAMLNSNLIILFNDNEMSIAKNQGGMYENFRQLRETGGKAENNFFKSFGLDYYYVEEGNEVETLISAFEKVKDTKRPTVVHIHTLKGKGLDWAMQDKEAGHWAMPAAFDLAAFAKMERYETLTADFLLKKMESDPTVIAVSAATPGATGLTQEFRAKAGKQFVDVGIAEEHAVAMISGIAKNGGKPVFEVFSSFLQRTYDQLSQDLAMNKNAATILVFSSGIGGGDCTHNGMYDIALIGSIPNIIGLAPATREEYLAALEWSVEQKNHPVVIRVPKVVISDGKTIAFDDESAVKGKIVKKGSKIAILGLGDALPLAKQAAEALDETVGVNVTVVNPMCFTTLDKDLLDELKKDHDLIATVEDGILDGGFGQKIAAYYGADPVKVLNFGGAKRFNDLVPAADIAVGNHLTAELIAEDIKNHMK</sequence>
<reference evidence="13 14" key="1">
    <citation type="submission" date="2024-04" db="EMBL/GenBank/DDBJ databases">
        <title>Defined microbial consortia suppress multidrug-resistant proinflammatory Enterobacteriaceae via ecological control.</title>
        <authorList>
            <person name="Furuichi M."/>
            <person name="Kawaguchi T."/>
            <person name="Pust M."/>
            <person name="Yasuma K."/>
            <person name="Plichta D."/>
            <person name="Hasegawa N."/>
            <person name="Ohya T."/>
            <person name="Bhattarai S."/>
            <person name="Sasajima S."/>
            <person name="Aoto Y."/>
            <person name="Tuganbaev T."/>
            <person name="Yaginuma M."/>
            <person name="Ueda M."/>
            <person name="Okahashi N."/>
            <person name="Amafuji K."/>
            <person name="Kiridooshi Y."/>
            <person name="Sugita K."/>
            <person name="Strazar M."/>
            <person name="Skelly A."/>
            <person name="Suda W."/>
            <person name="Hattori M."/>
            <person name="Nakamoto N."/>
            <person name="Caballero S."/>
            <person name="Norman J."/>
            <person name="Olle B."/>
            <person name="Tanoue T."/>
            <person name="Arita M."/>
            <person name="Bucci V."/>
            <person name="Atarashi K."/>
            <person name="Xavier R."/>
            <person name="Honda K."/>
        </authorList>
    </citation>
    <scope>NUCLEOTIDE SEQUENCE [LARGE SCALE GENOMIC DNA]</scope>
    <source>
        <strain evidence="14">f13</strain>
    </source>
</reference>
<proteinExistence type="inferred from homology"/>
<evidence type="ECO:0000256" key="6">
    <source>
        <dbReference type="ARBA" id="ARBA00022679"/>
    </source>
</evidence>
<keyword evidence="9" id="KW-0784">Thiamine biosynthesis</keyword>
<dbReference type="Proteomes" id="UP001600894">
    <property type="component" value="Unassembled WGS sequence"/>
</dbReference>
<evidence type="ECO:0000256" key="10">
    <source>
        <dbReference type="ARBA" id="ARBA00023052"/>
    </source>
</evidence>
<evidence type="ECO:0000259" key="12">
    <source>
        <dbReference type="SMART" id="SM00861"/>
    </source>
</evidence>
<organism evidence="13 14">
    <name type="scientific">Enterocloster alcoholdehydrogenati</name>
    <dbReference type="NCBI Taxonomy" id="2547410"/>
    <lineage>
        <taxon>Bacteria</taxon>
        <taxon>Bacillati</taxon>
        <taxon>Bacillota</taxon>
        <taxon>Clostridia</taxon>
        <taxon>Lachnospirales</taxon>
        <taxon>Lachnospiraceae</taxon>
        <taxon>Enterocloster</taxon>
    </lineage>
</organism>
<dbReference type="InterPro" id="IPR009014">
    <property type="entry name" value="Transketo_C/PFOR_II"/>
</dbReference>
<evidence type="ECO:0000256" key="8">
    <source>
        <dbReference type="ARBA" id="ARBA00022842"/>
    </source>
</evidence>
<comment type="pathway">
    <text evidence="2">Metabolic intermediate biosynthesis; 1-deoxy-D-xylulose 5-phosphate biosynthesis; 1-deoxy-D-xylulose 5-phosphate from D-glyceraldehyde 3-phosphate and pyruvate: step 1/1.</text>
</comment>
<dbReference type="EC" id="2.2.1.7" evidence="5"/>
<keyword evidence="14" id="KW-1185">Reference proteome</keyword>
<comment type="caution">
    <text evidence="13">The sequence shown here is derived from an EMBL/GenBank/DDBJ whole genome shotgun (WGS) entry which is preliminary data.</text>
</comment>
<evidence type="ECO:0000256" key="11">
    <source>
        <dbReference type="ARBA" id="ARBA00023229"/>
    </source>
</evidence>
<evidence type="ECO:0000256" key="3">
    <source>
        <dbReference type="ARBA" id="ARBA00011081"/>
    </source>
</evidence>
<evidence type="ECO:0000256" key="9">
    <source>
        <dbReference type="ARBA" id="ARBA00022977"/>
    </source>
</evidence>
<dbReference type="PANTHER" id="PTHR43322">
    <property type="entry name" value="1-D-DEOXYXYLULOSE 5-PHOSPHATE SYNTHASE-RELATED"/>
    <property type="match status" value="1"/>
</dbReference>
<dbReference type="Gene3D" id="3.40.50.970">
    <property type="match status" value="2"/>
</dbReference>
<dbReference type="Gene3D" id="3.40.50.920">
    <property type="match status" value="1"/>
</dbReference>
<keyword evidence="11" id="KW-0414">Isoprene biosynthesis</keyword>
<feature type="domain" description="Transketolase-like pyrimidine-binding" evidence="12">
    <location>
        <begin position="279"/>
        <end position="443"/>
    </location>
</feature>
<dbReference type="InterPro" id="IPR033248">
    <property type="entry name" value="Transketolase_C"/>
</dbReference>
<comment type="subunit">
    <text evidence="4">Homodimer.</text>
</comment>
<dbReference type="RefSeq" id="WP_176254748.1">
    <property type="nucleotide sequence ID" value="NZ_BAABXL010000001.1"/>
</dbReference>
<dbReference type="SUPFAM" id="SSF52518">
    <property type="entry name" value="Thiamin diphosphate-binding fold (THDP-binding)"/>
    <property type="match status" value="2"/>
</dbReference>
<dbReference type="NCBIfam" id="NF003933">
    <property type="entry name" value="PRK05444.2-2"/>
    <property type="match status" value="1"/>
</dbReference>
<evidence type="ECO:0000256" key="2">
    <source>
        <dbReference type="ARBA" id="ARBA00004980"/>
    </source>
</evidence>
<comment type="cofactor">
    <cofactor evidence="1">
        <name>Mg(2+)</name>
        <dbReference type="ChEBI" id="CHEBI:18420"/>
    </cofactor>
</comment>
<dbReference type="InterPro" id="IPR029061">
    <property type="entry name" value="THDP-binding"/>
</dbReference>
<dbReference type="InterPro" id="IPR005477">
    <property type="entry name" value="Dxylulose-5-P_synthase"/>
</dbReference>